<keyword evidence="9" id="KW-0862">Zinc</keyword>
<evidence type="ECO:0000256" key="8">
    <source>
        <dbReference type="ARBA" id="ARBA00022771"/>
    </source>
</evidence>
<dbReference type="PROSITE" id="PS50893">
    <property type="entry name" value="ABC_TRANSPORTER_2"/>
    <property type="match status" value="1"/>
</dbReference>
<evidence type="ECO:0000259" key="17">
    <source>
        <dbReference type="PROSITE" id="PS50893"/>
    </source>
</evidence>
<dbReference type="InterPro" id="IPR041552">
    <property type="entry name" value="UvrA_DNA-bd"/>
</dbReference>
<dbReference type="InterPro" id="IPR003593">
    <property type="entry name" value="AAA+_ATPase"/>
</dbReference>
<keyword evidence="19" id="KW-1185">Reference proteome</keyword>
<dbReference type="InterPro" id="IPR027417">
    <property type="entry name" value="P-loop_NTPase"/>
</dbReference>
<keyword evidence="2" id="KW-0963">Cytoplasm</keyword>
<dbReference type="OrthoDB" id="9809851at2"/>
<evidence type="ECO:0000256" key="1">
    <source>
        <dbReference type="ARBA" id="ARBA00004496"/>
    </source>
</evidence>
<evidence type="ECO:0000256" key="3">
    <source>
        <dbReference type="ARBA" id="ARBA00022723"/>
    </source>
</evidence>
<keyword evidence="5" id="KW-0547">Nucleotide-binding</keyword>
<dbReference type="PANTHER" id="PTHR43152:SF1">
    <property type="entry name" value="UVRA PROTEIN"/>
    <property type="match status" value="1"/>
</dbReference>
<evidence type="ECO:0000256" key="5">
    <source>
        <dbReference type="ARBA" id="ARBA00022741"/>
    </source>
</evidence>
<dbReference type="Gene3D" id="1.20.1580.10">
    <property type="entry name" value="ABC transporter ATPase like domain"/>
    <property type="match status" value="2"/>
</dbReference>
<comment type="subcellular location">
    <subcellularLocation>
        <location evidence="1">Cytoplasm</location>
    </subcellularLocation>
</comment>
<dbReference type="InterPro" id="IPR017871">
    <property type="entry name" value="ABC_transporter-like_CS"/>
</dbReference>
<dbReference type="Pfam" id="PF17755">
    <property type="entry name" value="UvrA_DNA-bind"/>
    <property type="match status" value="1"/>
</dbReference>
<evidence type="ECO:0000256" key="14">
    <source>
        <dbReference type="ARBA" id="ARBA00038000"/>
    </source>
</evidence>
<name>A0A261G0I1_9BIFI</name>
<evidence type="ECO:0000256" key="11">
    <source>
        <dbReference type="ARBA" id="ARBA00022881"/>
    </source>
</evidence>
<keyword evidence="3" id="KW-0479">Metal-binding</keyword>
<dbReference type="SMART" id="SM00382">
    <property type="entry name" value="AAA"/>
    <property type="match status" value="2"/>
</dbReference>
<keyword evidence="11" id="KW-0267">Excision nuclease</keyword>
<dbReference type="GO" id="GO:0008270">
    <property type="term" value="F:zinc ion binding"/>
    <property type="evidence" value="ECO:0007669"/>
    <property type="project" value="UniProtKB-KW"/>
</dbReference>
<feature type="domain" description="ABC transporter" evidence="17">
    <location>
        <begin position="503"/>
        <end position="848"/>
    </location>
</feature>
<evidence type="ECO:0000256" key="4">
    <source>
        <dbReference type="ARBA" id="ARBA00022737"/>
    </source>
</evidence>
<keyword evidence="4" id="KW-0677">Repeat</keyword>
<proteinExistence type="inferred from homology"/>
<sequence>MTESNNCAARREPSAIEIHGARVHNLKNIDLSIPLHQLVGIAGVSGSGKSSLALGILYAEGARRYLDALSTYTRRRMTQTAKPQVDSVKYIPPALALRQRPGIGGVRSTFGTSTELLNVLRLMFSRLASHRCPNGHYNAPTLKVAAEIAFNCEVCGKPIHAPSAEELAFNSLGACPTCQGTGIVRDVDDSTIVPDPTLTIDEGAVVPWRTFGFNVQPAIVHEFGVRIDVPWNQLTDREKDIVFNGPEEKKHITFTSVKGVHELDFTFRNARLTVLDELKRANDEKRLAKVTKFVVERQCPTCEGTRLSELARAPRIEEHNLAEVTAWPLTKIQQWVRTIPDTVPTSMRMMAQDLVDAFMLMSRRLVQLGLGYLTLDRSSASLSTGERQRAQLSRAVRNETTGALYVLDEPSTGLHPSNIEGLMGVMRDLLADGNSVVLVDHDTGVLKRVDHLIEMGCGAGRLGGTVIAQGTPSEVAADPISRIGGFLDGSEPVMCRDRNTVDLQSGSCIHMKTSPIHTVHALDVQVPKGRMTAVTGVSGSGKTTMVLESLVSGLRALADAQKLPAHVNSLDNAEITRVRVVDSTPIGINVRSTVATYTSVMDALRRVFAATDDARKRKLKLSDFSYNTGSLRCPECDGTGQISLDIQFLPDVTITCPVCQGSRYRPNVGDIHVKLASAEGIQSLTLPELLNMGVDDALPLFADRGVEDRTATDASIPHASLRRIYKALATLSDLGLGYVKLGEDTPSLSGGEAQRLKLANELGKRHTSTMFILDEPTTGLHPLDVRTLLKVLQRLIDKGATVVFIEHDLDMIANADYVIDMGPGGGQAGGRIVASGTPEEIASNPHSITGKYLHRHLNNETVEASRH</sequence>
<organism evidence="18 19">
    <name type="scientific">Bifidobacterium aquikefiri</name>
    <dbReference type="NCBI Taxonomy" id="1653207"/>
    <lineage>
        <taxon>Bacteria</taxon>
        <taxon>Bacillati</taxon>
        <taxon>Actinomycetota</taxon>
        <taxon>Actinomycetes</taxon>
        <taxon>Bifidobacteriales</taxon>
        <taxon>Bifidobacteriaceae</taxon>
        <taxon>Bifidobacterium</taxon>
    </lineage>
</organism>
<reference evidence="18 19" key="1">
    <citation type="journal article" date="2017" name="BMC Genomics">
        <title>Comparative genomic and phylogenomic analyses of the Bifidobacteriaceae family.</title>
        <authorList>
            <person name="Lugli G.A."/>
            <person name="Milani C."/>
            <person name="Turroni F."/>
            <person name="Duranti S."/>
            <person name="Mancabelli L."/>
            <person name="Mangifesta M."/>
            <person name="Ferrario C."/>
            <person name="Modesto M."/>
            <person name="Mattarelli P."/>
            <person name="Jiri K."/>
            <person name="van Sinderen D."/>
            <person name="Ventura M."/>
        </authorList>
    </citation>
    <scope>NUCLEOTIDE SEQUENCE [LARGE SCALE GENOMIC DNA]</scope>
    <source>
        <strain evidence="18 19">LMG 28769</strain>
    </source>
</reference>
<keyword evidence="7" id="KW-0228">DNA excision</keyword>
<dbReference type="GO" id="GO:0003677">
    <property type="term" value="F:DNA binding"/>
    <property type="evidence" value="ECO:0007669"/>
    <property type="project" value="UniProtKB-KW"/>
</dbReference>
<dbReference type="GO" id="GO:0005737">
    <property type="term" value="C:cytoplasm"/>
    <property type="evidence" value="ECO:0007669"/>
    <property type="project" value="UniProtKB-SubCell"/>
</dbReference>
<comment type="caution">
    <text evidence="18">The sequence shown here is derived from an EMBL/GenBank/DDBJ whole genome shotgun (WGS) entry which is preliminary data.</text>
</comment>
<dbReference type="RefSeq" id="WP_094695188.1">
    <property type="nucleotide sequence ID" value="NZ_CALENZ010000049.1"/>
</dbReference>
<keyword evidence="12" id="KW-0238">DNA-binding</keyword>
<keyword evidence="13" id="KW-0234">DNA repair</keyword>
<accession>A0A261G0I1</accession>
<dbReference type="Gene3D" id="1.10.8.280">
    <property type="entry name" value="ABC transporter ATPase domain-like"/>
    <property type="match status" value="1"/>
</dbReference>
<evidence type="ECO:0000256" key="7">
    <source>
        <dbReference type="ARBA" id="ARBA00022769"/>
    </source>
</evidence>
<dbReference type="GO" id="GO:0006281">
    <property type="term" value="P:DNA repair"/>
    <property type="evidence" value="ECO:0007669"/>
    <property type="project" value="UniProtKB-KW"/>
</dbReference>
<evidence type="ECO:0000313" key="19">
    <source>
        <dbReference type="Proteomes" id="UP000216451"/>
    </source>
</evidence>
<keyword evidence="6" id="KW-0227">DNA damage</keyword>
<dbReference type="EMBL" id="MWXA01000010">
    <property type="protein sequence ID" value="OZG64944.1"/>
    <property type="molecule type" value="Genomic_DNA"/>
</dbReference>
<dbReference type="GO" id="GO:0016887">
    <property type="term" value="F:ATP hydrolysis activity"/>
    <property type="evidence" value="ECO:0007669"/>
    <property type="project" value="InterPro"/>
</dbReference>
<evidence type="ECO:0000256" key="12">
    <source>
        <dbReference type="ARBA" id="ARBA00023125"/>
    </source>
</evidence>
<dbReference type="PANTHER" id="PTHR43152">
    <property type="entry name" value="UVRABC SYSTEM PROTEIN A"/>
    <property type="match status" value="1"/>
</dbReference>
<dbReference type="Gene3D" id="3.40.50.300">
    <property type="entry name" value="P-loop containing nucleotide triphosphate hydrolases"/>
    <property type="match status" value="2"/>
</dbReference>
<evidence type="ECO:0000256" key="15">
    <source>
        <dbReference type="ARBA" id="ARBA00039316"/>
    </source>
</evidence>
<dbReference type="GO" id="GO:0005524">
    <property type="term" value="F:ATP binding"/>
    <property type="evidence" value="ECO:0007669"/>
    <property type="project" value="UniProtKB-KW"/>
</dbReference>
<dbReference type="AlphaFoldDB" id="A0A261G0I1"/>
<dbReference type="Proteomes" id="UP000216451">
    <property type="component" value="Unassembled WGS sequence"/>
</dbReference>
<comment type="similarity">
    <text evidence="14">Belongs to the ABC transporter superfamily. UvrA family.</text>
</comment>
<dbReference type="InterPro" id="IPR003439">
    <property type="entry name" value="ABC_transporter-like_ATP-bd"/>
</dbReference>
<gene>
    <name evidence="18" type="ORF">BAQU_1923</name>
</gene>
<protein>
    <recommendedName>
        <fullName evidence="15">UvrABC system protein A</fullName>
    </recommendedName>
    <alternativeName>
        <fullName evidence="16">Excinuclease ABC subunit A</fullName>
    </alternativeName>
</protein>
<evidence type="ECO:0000256" key="10">
    <source>
        <dbReference type="ARBA" id="ARBA00022840"/>
    </source>
</evidence>
<evidence type="ECO:0000256" key="16">
    <source>
        <dbReference type="ARBA" id="ARBA00042156"/>
    </source>
</evidence>
<keyword evidence="8" id="KW-0863">Zinc-finger</keyword>
<evidence type="ECO:0000256" key="13">
    <source>
        <dbReference type="ARBA" id="ARBA00023204"/>
    </source>
</evidence>
<dbReference type="PROSITE" id="PS00211">
    <property type="entry name" value="ABC_TRANSPORTER_1"/>
    <property type="match status" value="1"/>
</dbReference>
<dbReference type="SUPFAM" id="SSF52540">
    <property type="entry name" value="P-loop containing nucleoside triphosphate hydrolases"/>
    <property type="match status" value="2"/>
</dbReference>
<evidence type="ECO:0000313" key="18">
    <source>
        <dbReference type="EMBL" id="OZG64944.1"/>
    </source>
</evidence>
<evidence type="ECO:0000256" key="6">
    <source>
        <dbReference type="ARBA" id="ARBA00022763"/>
    </source>
</evidence>
<dbReference type="GO" id="GO:0004518">
    <property type="term" value="F:nuclease activity"/>
    <property type="evidence" value="ECO:0007669"/>
    <property type="project" value="UniProtKB-KW"/>
</dbReference>
<evidence type="ECO:0000256" key="9">
    <source>
        <dbReference type="ARBA" id="ARBA00022833"/>
    </source>
</evidence>
<keyword evidence="10" id="KW-0067">ATP-binding</keyword>
<evidence type="ECO:0000256" key="2">
    <source>
        <dbReference type="ARBA" id="ARBA00022490"/>
    </source>
</evidence>
<dbReference type="GeneID" id="98296564"/>